<dbReference type="EMBL" id="CP048000">
    <property type="protein sequence ID" value="QHQ62850.1"/>
    <property type="molecule type" value="Genomic_DNA"/>
</dbReference>
<evidence type="ECO:0000313" key="1">
    <source>
        <dbReference type="EMBL" id="QHQ62850.1"/>
    </source>
</evidence>
<evidence type="ECO:0000313" key="2">
    <source>
        <dbReference type="Proteomes" id="UP000464314"/>
    </source>
</evidence>
<dbReference type="AlphaFoldDB" id="A0A6P1TNN7"/>
<reference evidence="1 2" key="1">
    <citation type="submission" date="2020-01" db="EMBL/GenBank/DDBJ databases">
        <title>Genome analysis of Anaerocolumna sp. CBA3638.</title>
        <authorList>
            <person name="Kim J."/>
            <person name="Roh S.W."/>
        </authorList>
    </citation>
    <scope>NUCLEOTIDE SEQUENCE [LARGE SCALE GENOMIC DNA]</scope>
    <source>
        <strain evidence="1 2">CBA3638</strain>
    </source>
</reference>
<gene>
    <name evidence="1" type="ORF">Ana3638_20415</name>
</gene>
<proteinExistence type="predicted"/>
<keyword evidence="2" id="KW-1185">Reference proteome</keyword>
<accession>A0A6P1TNN7</accession>
<dbReference type="KEGG" id="anr:Ana3638_20415"/>
<organism evidence="1 2">
    <name type="scientific">Anaerocolumna sedimenticola</name>
    <dbReference type="NCBI Taxonomy" id="2696063"/>
    <lineage>
        <taxon>Bacteria</taxon>
        <taxon>Bacillati</taxon>
        <taxon>Bacillota</taxon>
        <taxon>Clostridia</taxon>
        <taxon>Lachnospirales</taxon>
        <taxon>Lachnospiraceae</taxon>
        <taxon>Anaerocolumna</taxon>
    </lineage>
</organism>
<name>A0A6P1TNN7_9FIRM</name>
<dbReference type="Proteomes" id="UP000464314">
    <property type="component" value="Chromosome"/>
</dbReference>
<sequence length="202" mass="23336">MSAVLGPIHYWLYNKIKMQDNLVEKIIKLAENQFSETDLRIQLDNNYGSLEKKPLEDMIDTSNIHGWLQERVTLVEYRLAYAVTFLLKNDPDSMDKLKGLFWNTGEEISASYSNNDAAEIFKNLNDILLDGMPCDHANLVISQDDKEVIWKRNICVHEDYWNEVGGDIKTYYLLREEFLKGFITGAGAVYVKQDETTSKITK</sequence>
<protein>
    <submittedName>
        <fullName evidence="1">Uncharacterized protein</fullName>
    </submittedName>
</protein>
<dbReference type="RefSeq" id="WP_161839672.1">
    <property type="nucleotide sequence ID" value="NZ_CP048000.1"/>
</dbReference>